<reference evidence="2 3" key="1">
    <citation type="submission" date="2024-09" db="EMBL/GenBank/DDBJ databases">
        <authorList>
            <consortium name="All-Russian atlas of soil microorganisms"/>
            <consortium name="as a basis for the search for new antimicrobial producers and enzymes with unique properties"/>
            <person name="Sokolova E.A."/>
            <person name="Voronina E.N."/>
        </authorList>
    </citation>
    <scope>NUCLEOTIDE SEQUENCE [LARGE SCALE GENOMIC DNA]</scope>
    <source>
        <strain evidence="2 3">AF-22b-331.1</strain>
    </source>
</reference>
<dbReference type="Proteomes" id="UP001605261">
    <property type="component" value="Unassembled WGS sequence"/>
</dbReference>
<dbReference type="InterPro" id="IPR045644">
    <property type="entry name" value="DUF6404"/>
</dbReference>
<keyword evidence="1" id="KW-0812">Transmembrane</keyword>
<organism evidence="2 3">
    <name type="scientific">Stenotrophomonas nematodicola</name>
    <dbReference type="NCBI Taxonomy" id="2656746"/>
    <lineage>
        <taxon>Bacteria</taxon>
        <taxon>Pseudomonadati</taxon>
        <taxon>Pseudomonadota</taxon>
        <taxon>Gammaproteobacteria</taxon>
        <taxon>Lysobacterales</taxon>
        <taxon>Lysobacteraceae</taxon>
        <taxon>Stenotrophomonas</taxon>
    </lineage>
</organism>
<proteinExistence type="predicted"/>
<comment type="caution">
    <text evidence="2">The sequence shown here is derived from an EMBL/GenBank/DDBJ whole genome shotgun (WGS) entry which is preliminary data.</text>
</comment>
<keyword evidence="1" id="KW-1133">Transmembrane helix</keyword>
<dbReference type="RefSeq" id="WP_259203929.1">
    <property type="nucleotide sequence ID" value="NZ_JBHGCJ010000002.1"/>
</dbReference>
<evidence type="ECO:0000313" key="3">
    <source>
        <dbReference type="Proteomes" id="UP001605261"/>
    </source>
</evidence>
<gene>
    <name evidence="2" type="ORF">ACEU0G_002335</name>
</gene>
<name>A0ABW7CWB0_9GAMM</name>
<dbReference type="Pfam" id="PF19942">
    <property type="entry name" value="DUF6404"/>
    <property type="match status" value="1"/>
</dbReference>
<evidence type="ECO:0000313" key="2">
    <source>
        <dbReference type="EMBL" id="MFG6108396.1"/>
    </source>
</evidence>
<evidence type="ECO:0000256" key="1">
    <source>
        <dbReference type="SAM" id="Phobius"/>
    </source>
</evidence>
<feature type="transmembrane region" description="Helical" evidence="1">
    <location>
        <begin position="75"/>
        <end position="100"/>
    </location>
</feature>
<feature type="transmembrane region" description="Helical" evidence="1">
    <location>
        <begin position="32"/>
        <end position="63"/>
    </location>
</feature>
<keyword evidence="3" id="KW-1185">Reference proteome</keyword>
<keyword evidence="1" id="KW-0472">Membrane</keyword>
<protein>
    <submittedName>
        <fullName evidence="2">DUF6404 family protein</fullName>
    </submittedName>
</protein>
<accession>A0ABW7CWB0</accession>
<dbReference type="EMBL" id="JBHGCJ010000002">
    <property type="protein sequence ID" value="MFG6108396.1"/>
    <property type="molecule type" value="Genomic_DNA"/>
</dbReference>
<sequence>MQAYPVRIRAALQVMQAAGVPRQMQAPLMYRLLWRTGLVVPPPVLAGFVANAVLMGAMFGLGWGGLMWLLFARGALLSGVGVLGAAGVAGLLFGGAMALLMRWQQQRYRLPAWGEIRAADGG</sequence>